<dbReference type="OrthoDB" id="7705857at2"/>
<dbReference type="RefSeq" id="WP_086449908.1">
    <property type="nucleotide sequence ID" value="NZ_MSPP01000001.1"/>
</dbReference>
<comment type="caution">
    <text evidence="1">The sequence shown here is derived from an EMBL/GenBank/DDBJ whole genome shotgun (WGS) entry which is preliminary data.</text>
</comment>
<name>A0A251X0Z4_9RHOB</name>
<evidence type="ECO:0008006" key="3">
    <source>
        <dbReference type="Google" id="ProtNLM"/>
    </source>
</evidence>
<protein>
    <recommendedName>
        <fullName evidence="3">Sulfotransferase family protein</fullName>
    </recommendedName>
</protein>
<reference evidence="1 2" key="1">
    <citation type="submission" date="2016-12" db="EMBL/GenBank/DDBJ databases">
        <title>The draft genome sequence of HSLHS2.</title>
        <authorList>
            <person name="Hu D."/>
            <person name="Wang L."/>
            <person name="Shao Z."/>
        </authorList>
    </citation>
    <scope>NUCLEOTIDE SEQUENCE [LARGE SCALE GENOMIC DNA]</scope>
    <source>
        <strain evidence="1">MCCC 1A06712</strain>
    </source>
</reference>
<dbReference type="SUPFAM" id="SSF52540">
    <property type="entry name" value="P-loop containing nucleoside triphosphate hydrolases"/>
    <property type="match status" value="1"/>
</dbReference>
<dbReference type="EMBL" id="MSPP01000001">
    <property type="protein sequence ID" value="OUD10256.1"/>
    <property type="molecule type" value="Genomic_DNA"/>
</dbReference>
<gene>
    <name evidence="1" type="ORF">BVC71_01715</name>
</gene>
<dbReference type="AlphaFoldDB" id="A0A251X0Z4"/>
<accession>A0A251X0Z4</accession>
<keyword evidence="2" id="KW-1185">Reference proteome</keyword>
<dbReference type="Proteomes" id="UP000194664">
    <property type="component" value="Unassembled WGS sequence"/>
</dbReference>
<dbReference type="InterPro" id="IPR027417">
    <property type="entry name" value="P-loop_NTPase"/>
</dbReference>
<organism evidence="1 2">
    <name type="scientific">Marivivens niveibacter</name>
    <dbReference type="NCBI Taxonomy" id="1930667"/>
    <lineage>
        <taxon>Bacteria</taxon>
        <taxon>Pseudomonadati</taxon>
        <taxon>Pseudomonadota</taxon>
        <taxon>Alphaproteobacteria</taxon>
        <taxon>Rhodobacterales</taxon>
        <taxon>Paracoccaceae</taxon>
        <taxon>Marivivens group</taxon>
        <taxon>Marivivens</taxon>
    </lineage>
</organism>
<proteinExistence type="predicted"/>
<evidence type="ECO:0000313" key="2">
    <source>
        <dbReference type="Proteomes" id="UP000194664"/>
    </source>
</evidence>
<evidence type="ECO:0000313" key="1">
    <source>
        <dbReference type="EMBL" id="OUD10256.1"/>
    </source>
</evidence>
<sequence length="266" mass="30248">MPKPRRILLHPGFHKTGTSSIQHFFWLNRDLIHERAHLFMLRHMKPATQIAHRYSRTGNPLELADLVDRLTDVFAETPDDDRDILISCEALCGHLPGWPKVDTYVAAPVIIDYTAEFLKDRFQTKHLEIVLTTRGADDWLFSAYRHHLKGQRLTLDWDDYRTRYAASTDFAPVFSQLRGALGDCVTDLPLEHSQTHAFGPGGALLNLFGWTDLTGFTPVGRGNQGPEQSLWSEFLTLNRSDLSDDALRDAKDTLAQKAQLGGWRRT</sequence>